<dbReference type="Proteomes" id="UP000034085">
    <property type="component" value="Chromosome"/>
</dbReference>
<dbReference type="CDD" id="cd01289">
    <property type="entry name" value="FabA_like"/>
    <property type="match status" value="1"/>
</dbReference>
<name>A0A0F6RH01_CITAM</name>
<dbReference type="EMBL" id="CP011132">
    <property type="protein sequence ID" value="AKE60483.1"/>
    <property type="molecule type" value="Genomic_DNA"/>
</dbReference>
<proteinExistence type="predicted"/>
<reference evidence="1 2" key="1">
    <citation type="journal article" date="2013" name="Appl. Microbiol. Biotechnol.">
        <title>Glycerol assimilation and production of 1,3-propanediol by Citrobacter amalonaticus Y19.</title>
        <authorList>
            <person name="Ainala S.K."/>
            <person name="Ashok S."/>
            <person name="Ko Y."/>
            <person name="Park S."/>
        </authorList>
    </citation>
    <scope>NUCLEOTIDE SEQUENCE [LARGE SCALE GENOMIC DNA]</scope>
    <source>
        <strain evidence="1 2">Y19</strain>
    </source>
</reference>
<gene>
    <name evidence="1" type="ORF">F384_18920</name>
</gene>
<dbReference type="InterPro" id="IPR029069">
    <property type="entry name" value="HotDog_dom_sf"/>
</dbReference>
<dbReference type="SUPFAM" id="SSF54637">
    <property type="entry name" value="Thioesterase/thiol ester dehydrase-isomerase"/>
    <property type="match status" value="1"/>
</dbReference>
<evidence type="ECO:0000313" key="2">
    <source>
        <dbReference type="Proteomes" id="UP000034085"/>
    </source>
</evidence>
<protein>
    <submittedName>
        <fullName evidence="1">3-hydroxy-fatty acyl-ACP dehydratase</fullName>
    </submittedName>
</protein>
<dbReference type="InterPro" id="IPR016776">
    <property type="entry name" value="ApeP-like_dehydratase"/>
</dbReference>
<evidence type="ECO:0000313" key="1">
    <source>
        <dbReference type="EMBL" id="AKE60483.1"/>
    </source>
</evidence>
<dbReference type="Pfam" id="PF22817">
    <property type="entry name" value="ApeP-like"/>
    <property type="match status" value="1"/>
</dbReference>
<dbReference type="HOGENOM" id="CLU_116661_0_2_6"/>
<dbReference type="PIRSF" id="PIRSF020565">
    <property type="entry name" value="3Ho_Ac_ACP_DH_prd"/>
    <property type="match status" value="1"/>
</dbReference>
<dbReference type="PATRIC" id="fig|1261127.3.peg.3948"/>
<organism evidence="1 2">
    <name type="scientific">Citrobacter amalonaticus Y19</name>
    <dbReference type="NCBI Taxonomy" id="1261127"/>
    <lineage>
        <taxon>Bacteria</taxon>
        <taxon>Pseudomonadati</taxon>
        <taxon>Pseudomonadota</taxon>
        <taxon>Gammaproteobacteria</taxon>
        <taxon>Enterobacterales</taxon>
        <taxon>Enterobacteriaceae</taxon>
        <taxon>Citrobacter</taxon>
    </lineage>
</organism>
<dbReference type="RefSeq" id="WP_046491661.1">
    <property type="nucleotide sequence ID" value="NZ_CP011132.1"/>
</dbReference>
<accession>A0A0F6RH01</accession>
<dbReference type="AlphaFoldDB" id="A0A0F6RH01"/>
<dbReference type="Gene3D" id="3.10.129.10">
    <property type="entry name" value="Hotdog Thioesterase"/>
    <property type="match status" value="1"/>
</dbReference>
<dbReference type="KEGG" id="cama:F384_18920"/>
<dbReference type="OrthoDB" id="9800188at2"/>
<sequence>MSHYLSPGEYLPHDAPMLLLDEVISVREDTAVCRVTVTSGGILGPFLDSQGHLPGWFALELMAQTVGVWSGWHRHQQGQDAISLGMVLGARELICAAGVLPAGRTLSITVTLLMQDERFGSFECAITADQETLATGRVNTFQPSAEELHSLFQQGASA</sequence>